<dbReference type="PROSITE" id="PS50012">
    <property type="entry name" value="RCC1_3"/>
    <property type="match status" value="6"/>
</dbReference>
<dbReference type="AlphaFoldDB" id="A0A7M6DP20"/>
<reference evidence="4" key="1">
    <citation type="submission" date="2021-01" db="UniProtKB">
        <authorList>
            <consortium name="EnsemblMetazoa"/>
        </authorList>
    </citation>
    <scope>IDENTIFICATION</scope>
</reference>
<dbReference type="InterPro" id="IPR000408">
    <property type="entry name" value="Reg_chr_condens"/>
</dbReference>
<proteinExistence type="predicted"/>
<evidence type="ECO:0000313" key="4">
    <source>
        <dbReference type="EnsemblMetazoa" id="CLYHEMP019188.3"/>
    </source>
</evidence>
<evidence type="ECO:0000256" key="1">
    <source>
        <dbReference type="ARBA" id="ARBA00022737"/>
    </source>
</evidence>
<dbReference type="GeneID" id="136801318"/>
<feature type="repeat" description="RCC1" evidence="2">
    <location>
        <begin position="203"/>
        <end position="256"/>
    </location>
</feature>
<accession>A0A7M6DP20</accession>
<sequence length="369" mass="39139">MLLTWGLSKNGQAGPSTNDKVLVPQNIPIKKQYGQIIDISAGGLFTGALTNKNYLISFGCGKYGRLGCGDENDHTKVISNLISSNSKLAKISCGLWHAAAIDNNGSLYIWGHLKACGTSSNMTQPSLVDLNKNVIGISCGFNYTLAWTIEGVAYSWGSGNNGVLGHGDMAQQKKPKIIEALNGHKIVDMSAGYCHCTAICEDGKLFTWGKAAFGSLGNGSTSKSDVLVPQLVTGFQNAKQSSCSMGENHGHTLVVNKSGTVFVTGDGYKGKLGLGDQESHTTFQEIPGESFGGEAIMQVMAGGISSAALSSKGHVFTWGCGSDGRLGHPEAEGHRYLFRSDQPRIVESIQDMNCKKVSASYYHMAALID</sequence>
<protein>
    <recommendedName>
        <fullName evidence="3">RCC1-like domain-containing protein</fullName>
    </recommendedName>
</protein>
<organism evidence="4 5">
    <name type="scientific">Clytia hemisphaerica</name>
    <dbReference type="NCBI Taxonomy" id="252671"/>
    <lineage>
        <taxon>Eukaryota</taxon>
        <taxon>Metazoa</taxon>
        <taxon>Cnidaria</taxon>
        <taxon>Hydrozoa</taxon>
        <taxon>Hydroidolina</taxon>
        <taxon>Leptothecata</taxon>
        <taxon>Obeliida</taxon>
        <taxon>Clytiidae</taxon>
        <taxon>Clytia</taxon>
    </lineage>
</organism>
<dbReference type="EnsemblMetazoa" id="CLYHEMT019188.3">
    <property type="protein sequence ID" value="CLYHEMP019188.3"/>
    <property type="gene ID" value="CLYHEMG019188"/>
</dbReference>
<dbReference type="OrthoDB" id="548867at2759"/>
<feature type="repeat" description="RCC1" evidence="2">
    <location>
        <begin position="1"/>
        <end position="52"/>
    </location>
</feature>
<dbReference type="SUPFAM" id="SSF50985">
    <property type="entry name" value="RCC1/BLIP-II"/>
    <property type="match status" value="2"/>
</dbReference>
<dbReference type="InterPro" id="IPR009091">
    <property type="entry name" value="RCC1/BLIP-II"/>
</dbReference>
<dbReference type="InterPro" id="IPR051625">
    <property type="entry name" value="Signaling_Regulatory_Domain"/>
</dbReference>
<dbReference type="Pfam" id="PF25390">
    <property type="entry name" value="WD40_RLD"/>
    <property type="match status" value="1"/>
</dbReference>
<name>A0A7M6DP20_9CNID</name>
<feature type="domain" description="RCC1-like" evidence="3">
    <location>
        <begin position="2"/>
        <end position="365"/>
    </location>
</feature>
<feature type="repeat" description="RCC1" evidence="2">
    <location>
        <begin position="259"/>
        <end position="312"/>
    </location>
</feature>
<feature type="repeat" description="RCC1" evidence="2">
    <location>
        <begin position="313"/>
        <end position="369"/>
    </location>
</feature>
<dbReference type="Proteomes" id="UP000594262">
    <property type="component" value="Unplaced"/>
</dbReference>
<feature type="repeat" description="RCC1" evidence="2">
    <location>
        <begin position="53"/>
        <end position="104"/>
    </location>
</feature>
<dbReference type="InterPro" id="IPR058923">
    <property type="entry name" value="RCC1-like_dom"/>
</dbReference>
<dbReference type="RefSeq" id="XP_066914062.1">
    <property type="nucleotide sequence ID" value="XM_067057961.1"/>
</dbReference>
<keyword evidence="5" id="KW-1185">Reference proteome</keyword>
<feature type="repeat" description="RCC1" evidence="2">
    <location>
        <begin position="151"/>
        <end position="202"/>
    </location>
</feature>
<dbReference type="PRINTS" id="PR00633">
    <property type="entry name" value="RCCNDNSATION"/>
</dbReference>
<evidence type="ECO:0000256" key="2">
    <source>
        <dbReference type="PROSITE-ProRule" id="PRU00235"/>
    </source>
</evidence>
<dbReference type="PROSITE" id="PS00626">
    <property type="entry name" value="RCC1_2"/>
    <property type="match status" value="1"/>
</dbReference>
<dbReference type="Gene3D" id="2.130.10.30">
    <property type="entry name" value="Regulator of chromosome condensation 1/beta-lactamase-inhibitor protein II"/>
    <property type="match status" value="2"/>
</dbReference>
<evidence type="ECO:0000313" key="5">
    <source>
        <dbReference type="Proteomes" id="UP000594262"/>
    </source>
</evidence>
<keyword evidence="1" id="KW-0677">Repeat</keyword>
<evidence type="ECO:0000259" key="3">
    <source>
        <dbReference type="Pfam" id="PF25390"/>
    </source>
</evidence>
<dbReference type="PANTHER" id="PTHR22872">
    <property type="entry name" value="BTK-BINDING PROTEIN-RELATED"/>
    <property type="match status" value="1"/>
</dbReference>